<dbReference type="InterPro" id="IPR036397">
    <property type="entry name" value="RNaseH_sf"/>
</dbReference>
<keyword evidence="19" id="KW-1185">Reference proteome</keyword>
<dbReference type="PANTHER" id="PTHR10954:SF18">
    <property type="entry name" value="RIBONUCLEASE HII"/>
    <property type="match status" value="1"/>
</dbReference>
<comment type="similarity">
    <text evidence="5 14 16">Belongs to the RNase HII family.</text>
</comment>
<dbReference type="InterPro" id="IPR001352">
    <property type="entry name" value="RNase_HII/HIII"/>
</dbReference>
<evidence type="ECO:0000256" key="1">
    <source>
        <dbReference type="ARBA" id="ARBA00000077"/>
    </source>
</evidence>
<reference evidence="18 19" key="1">
    <citation type="submission" date="2019-03" db="EMBL/GenBank/DDBJ databases">
        <title>Genomic Encyclopedia of Archaeal and Bacterial Type Strains, Phase II (KMG-II): from individual species to whole genera.</title>
        <authorList>
            <person name="Goeker M."/>
        </authorList>
    </citation>
    <scope>NUCLEOTIDE SEQUENCE [LARGE SCALE GENOMIC DNA]</scope>
    <source>
        <strain evidence="18 19">DSM 28213</strain>
    </source>
</reference>
<evidence type="ECO:0000313" key="18">
    <source>
        <dbReference type="EMBL" id="TDS65321.1"/>
    </source>
</evidence>
<dbReference type="Pfam" id="PF01351">
    <property type="entry name" value="RNase_HII"/>
    <property type="match status" value="1"/>
</dbReference>
<evidence type="ECO:0000313" key="19">
    <source>
        <dbReference type="Proteomes" id="UP000295215"/>
    </source>
</evidence>
<keyword evidence="12 14" id="KW-0378">Hydrolase</keyword>
<dbReference type="OrthoDB" id="9803420at2"/>
<keyword evidence="13 14" id="KW-0464">Manganese</keyword>
<evidence type="ECO:0000256" key="9">
    <source>
        <dbReference type="ARBA" id="ARBA00022722"/>
    </source>
</evidence>
<dbReference type="CDD" id="cd07182">
    <property type="entry name" value="RNase_HII_bacteria_HII_like"/>
    <property type="match status" value="1"/>
</dbReference>
<evidence type="ECO:0000256" key="6">
    <source>
        <dbReference type="ARBA" id="ARBA00012180"/>
    </source>
</evidence>
<comment type="cofactor">
    <cofactor evidence="14 15">
        <name>Mn(2+)</name>
        <dbReference type="ChEBI" id="CHEBI:29035"/>
    </cofactor>
    <cofactor evidence="14 15">
        <name>Mg(2+)</name>
        <dbReference type="ChEBI" id="CHEBI:18420"/>
    </cofactor>
    <text evidence="14 15">Manganese or magnesium. Binds 1 divalent metal ion per monomer in the absence of substrate. May bind a second metal ion after substrate binding.</text>
</comment>
<dbReference type="InterPro" id="IPR012337">
    <property type="entry name" value="RNaseH-like_sf"/>
</dbReference>
<dbReference type="EMBL" id="SOAG01000002">
    <property type="protein sequence ID" value="TDS65321.1"/>
    <property type="molecule type" value="Genomic_DNA"/>
</dbReference>
<gene>
    <name evidence="14" type="primary">rnhB</name>
    <name evidence="18" type="ORF">C8P70_102105</name>
</gene>
<comment type="function">
    <text evidence="3 14 16">Endonuclease that specifically degrades the RNA of RNA-DNA hybrids.</text>
</comment>
<evidence type="ECO:0000256" key="8">
    <source>
        <dbReference type="ARBA" id="ARBA00022490"/>
    </source>
</evidence>
<keyword evidence="9 14" id="KW-0540">Nuclease</keyword>
<dbReference type="PANTHER" id="PTHR10954">
    <property type="entry name" value="RIBONUCLEASE H2 SUBUNIT A"/>
    <property type="match status" value="1"/>
</dbReference>
<feature type="binding site" evidence="14 15">
    <location>
        <position position="17"/>
    </location>
    <ligand>
        <name>a divalent metal cation</name>
        <dbReference type="ChEBI" id="CHEBI:60240"/>
    </ligand>
</feature>
<evidence type="ECO:0000256" key="7">
    <source>
        <dbReference type="ARBA" id="ARBA00019179"/>
    </source>
</evidence>
<keyword evidence="11 14" id="KW-0255">Endonuclease</keyword>
<keyword evidence="10 14" id="KW-0479">Metal-binding</keyword>
<evidence type="ECO:0000259" key="17">
    <source>
        <dbReference type="PROSITE" id="PS51975"/>
    </source>
</evidence>
<dbReference type="GO" id="GO:0003723">
    <property type="term" value="F:RNA binding"/>
    <property type="evidence" value="ECO:0007669"/>
    <property type="project" value="UniProtKB-UniRule"/>
</dbReference>
<dbReference type="GO" id="GO:0005737">
    <property type="term" value="C:cytoplasm"/>
    <property type="evidence" value="ECO:0007669"/>
    <property type="project" value="UniProtKB-SubCell"/>
</dbReference>
<dbReference type="NCBIfam" id="NF000595">
    <property type="entry name" value="PRK00015.1-3"/>
    <property type="match status" value="1"/>
</dbReference>
<dbReference type="GO" id="GO:0043137">
    <property type="term" value="P:DNA replication, removal of RNA primer"/>
    <property type="evidence" value="ECO:0007669"/>
    <property type="project" value="TreeGrafter"/>
</dbReference>
<dbReference type="GO" id="GO:0032299">
    <property type="term" value="C:ribonuclease H2 complex"/>
    <property type="evidence" value="ECO:0007669"/>
    <property type="project" value="TreeGrafter"/>
</dbReference>
<comment type="subcellular location">
    <subcellularLocation>
        <location evidence="4 14">Cytoplasm</location>
    </subcellularLocation>
</comment>
<evidence type="ECO:0000256" key="4">
    <source>
        <dbReference type="ARBA" id="ARBA00004496"/>
    </source>
</evidence>
<evidence type="ECO:0000256" key="12">
    <source>
        <dbReference type="ARBA" id="ARBA00022801"/>
    </source>
</evidence>
<keyword evidence="8 14" id="KW-0963">Cytoplasm</keyword>
<proteinExistence type="inferred from homology"/>
<feature type="binding site" evidence="14 15">
    <location>
        <position position="108"/>
    </location>
    <ligand>
        <name>a divalent metal cation</name>
        <dbReference type="ChEBI" id="CHEBI:60240"/>
    </ligand>
</feature>
<dbReference type="Proteomes" id="UP000295215">
    <property type="component" value="Unassembled WGS sequence"/>
</dbReference>
<dbReference type="Gene3D" id="3.30.420.10">
    <property type="entry name" value="Ribonuclease H-like superfamily/Ribonuclease H"/>
    <property type="match status" value="1"/>
</dbReference>
<dbReference type="AlphaFoldDB" id="A0A4V3E9J6"/>
<evidence type="ECO:0000256" key="2">
    <source>
        <dbReference type="ARBA" id="ARBA00001946"/>
    </source>
</evidence>
<protein>
    <recommendedName>
        <fullName evidence="7 14">Ribonuclease HII</fullName>
        <shortName evidence="14">RNase HII</shortName>
        <ecNumber evidence="6 14">3.1.26.4</ecNumber>
    </recommendedName>
</protein>
<evidence type="ECO:0000256" key="14">
    <source>
        <dbReference type="HAMAP-Rule" id="MF_00052"/>
    </source>
</evidence>
<name>A0A4V3E9J6_9FLAO</name>
<evidence type="ECO:0000256" key="15">
    <source>
        <dbReference type="PROSITE-ProRule" id="PRU01319"/>
    </source>
</evidence>
<dbReference type="GO" id="GO:0006298">
    <property type="term" value="P:mismatch repair"/>
    <property type="evidence" value="ECO:0007669"/>
    <property type="project" value="TreeGrafter"/>
</dbReference>
<feature type="binding site" evidence="14 15">
    <location>
        <position position="16"/>
    </location>
    <ligand>
        <name>a divalent metal cation</name>
        <dbReference type="ChEBI" id="CHEBI:60240"/>
    </ligand>
</feature>
<comment type="catalytic activity">
    <reaction evidence="1 14 15 16">
        <text>Endonucleolytic cleavage to 5'-phosphomonoester.</text>
        <dbReference type="EC" id="3.1.26.4"/>
    </reaction>
</comment>
<evidence type="ECO:0000256" key="10">
    <source>
        <dbReference type="ARBA" id="ARBA00022723"/>
    </source>
</evidence>
<organism evidence="18 19">
    <name type="scientific">Myroides indicus</name>
    <dbReference type="NCBI Taxonomy" id="1323422"/>
    <lineage>
        <taxon>Bacteria</taxon>
        <taxon>Pseudomonadati</taxon>
        <taxon>Bacteroidota</taxon>
        <taxon>Flavobacteriia</taxon>
        <taxon>Flavobacteriales</taxon>
        <taxon>Flavobacteriaceae</taxon>
        <taxon>Myroides</taxon>
    </lineage>
</organism>
<dbReference type="PROSITE" id="PS51975">
    <property type="entry name" value="RNASE_H_2"/>
    <property type="match status" value="1"/>
</dbReference>
<dbReference type="GO" id="GO:0030145">
    <property type="term" value="F:manganese ion binding"/>
    <property type="evidence" value="ECO:0007669"/>
    <property type="project" value="UniProtKB-UniRule"/>
</dbReference>
<comment type="cofactor">
    <cofactor evidence="2">
        <name>Mg(2+)</name>
        <dbReference type="ChEBI" id="CHEBI:18420"/>
    </cofactor>
</comment>
<evidence type="ECO:0000256" key="3">
    <source>
        <dbReference type="ARBA" id="ARBA00004065"/>
    </source>
</evidence>
<feature type="domain" description="RNase H type-2" evidence="17">
    <location>
        <begin position="10"/>
        <end position="199"/>
    </location>
</feature>
<evidence type="ECO:0000256" key="16">
    <source>
        <dbReference type="RuleBase" id="RU003515"/>
    </source>
</evidence>
<dbReference type="EC" id="3.1.26.4" evidence="6 14"/>
<evidence type="ECO:0000256" key="5">
    <source>
        <dbReference type="ARBA" id="ARBA00007383"/>
    </source>
</evidence>
<dbReference type="InterPro" id="IPR024567">
    <property type="entry name" value="RNase_HII/HIII_dom"/>
</dbReference>
<evidence type="ECO:0000256" key="13">
    <source>
        <dbReference type="ARBA" id="ARBA00023211"/>
    </source>
</evidence>
<comment type="caution">
    <text evidence="18">The sequence shown here is derived from an EMBL/GenBank/DDBJ whole genome shotgun (WGS) entry which is preliminary data.</text>
</comment>
<dbReference type="SUPFAM" id="SSF53098">
    <property type="entry name" value="Ribonuclease H-like"/>
    <property type="match status" value="1"/>
</dbReference>
<accession>A0A4V3E9J6</accession>
<dbReference type="GO" id="GO:0004523">
    <property type="term" value="F:RNA-DNA hybrid ribonuclease activity"/>
    <property type="evidence" value="ECO:0007669"/>
    <property type="project" value="UniProtKB-UniRule"/>
</dbReference>
<dbReference type="RefSeq" id="WP_133711546.1">
    <property type="nucleotide sequence ID" value="NZ_SOAG01000002.1"/>
</dbReference>
<dbReference type="HAMAP" id="MF_00052_B">
    <property type="entry name" value="RNase_HII_B"/>
    <property type="match status" value="1"/>
</dbReference>
<evidence type="ECO:0000256" key="11">
    <source>
        <dbReference type="ARBA" id="ARBA00022759"/>
    </source>
</evidence>
<sequence length="199" mass="22756">MLSKKFSNYNFEAGTDEAGRGCIAGPVTAAAVILPDDFENEEINDSKKISSQLRYKLRELIEDKALTYKVTHIYEDTIEKINILHASIQGMQESVLALNPQPEFLIVDGNKFTPIPDILHQCIVKGDMKYLSLAAASILAKTYRDDYMNKIHEEFPMYNWKKNKGYPTKEHRIAITKYGPCKYHRKKFKLLPGQLGLEL</sequence>
<dbReference type="InterPro" id="IPR022898">
    <property type="entry name" value="RNase_HII"/>
</dbReference>